<proteinExistence type="predicted"/>
<dbReference type="InParanoid" id="A0A0D0DML1"/>
<feature type="transmembrane region" description="Helical" evidence="1">
    <location>
        <begin position="21"/>
        <end position="39"/>
    </location>
</feature>
<reference evidence="3" key="2">
    <citation type="submission" date="2015-01" db="EMBL/GenBank/DDBJ databases">
        <title>Evolutionary Origins and Diversification of the Mycorrhizal Mutualists.</title>
        <authorList>
            <consortium name="DOE Joint Genome Institute"/>
            <consortium name="Mycorrhizal Genomics Consortium"/>
            <person name="Kohler A."/>
            <person name="Kuo A."/>
            <person name="Nagy L.G."/>
            <person name="Floudas D."/>
            <person name="Copeland A."/>
            <person name="Barry K.W."/>
            <person name="Cichocki N."/>
            <person name="Veneault-Fourrey C."/>
            <person name="LaButti K."/>
            <person name="Lindquist E.A."/>
            <person name="Lipzen A."/>
            <person name="Lundell T."/>
            <person name="Morin E."/>
            <person name="Murat C."/>
            <person name="Riley R."/>
            <person name="Ohm R."/>
            <person name="Sun H."/>
            <person name="Tunlid A."/>
            <person name="Henrissat B."/>
            <person name="Grigoriev I.V."/>
            <person name="Hibbett D.S."/>
            <person name="Martin F."/>
        </authorList>
    </citation>
    <scope>NUCLEOTIDE SEQUENCE [LARGE SCALE GENOMIC DNA]</scope>
    <source>
        <strain evidence="3">Ve08.2h10</strain>
    </source>
</reference>
<dbReference type="STRING" id="930991.A0A0D0DML1"/>
<dbReference type="HOGENOM" id="CLU_058254_0_0_1"/>
<keyword evidence="1" id="KW-1133">Transmembrane helix</keyword>
<feature type="transmembrane region" description="Helical" evidence="1">
    <location>
        <begin position="183"/>
        <end position="204"/>
    </location>
</feature>
<sequence length="282" mass="32118">MRLFGSSHSQNTWSNHLLLKVANIVGAIFVMGGNVYAVISPLDVYYTGKETYFTPASWSFFIWPLIHMLLLGTCVYQFSGRGKEVILERIGWRLPLLDFLNAMYIYSWTMQEYRYALVFIIFAVSVVTQIYQEVKATALRNFCDEIFLHLPFSLYHGWTVGLIFLSAFEAFGVDALTEPADAWTKAFVFASFVLLEMVDFAYAYSAVEGDLPGCLAISWYFFAVVVRQTPERSAFVHWSALGFAIFSLCWVMRCVIGLELKFRGRNNRLGIGEETSRLLGGH</sequence>
<evidence type="ECO:0000313" key="2">
    <source>
        <dbReference type="EMBL" id="KIK99962.1"/>
    </source>
</evidence>
<keyword evidence="1" id="KW-0472">Membrane</keyword>
<gene>
    <name evidence="2" type="ORF">PAXRUDRAFT_8521</name>
</gene>
<keyword evidence="1" id="KW-0812">Transmembrane</keyword>
<dbReference type="OrthoDB" id="5586934at2759"/>
<reference evidence="2 3" key="1">
    <citation type="submission" date="2014-04" db="EMBL/GenBank/DDBJ databases">
        <authorList>
            <consortium name="DOE Joint Genome Institute"/>
            <person name="Kuo A."/>
            <person name="Kohler A."/>
            <person name="Jargeat P."/>
            <person name="Nagy L.G."/>
            <person name="Floudas D."/>
            <person name="Copeland A."/>
            <person name="Barry K.W."/>
            <person name="Cichocki N."/>
            <person name="Veneault-Fourrey C."/>
            <person name="LaButti K."/>
            <person name="Lindquist E.A."/>
            <person name="Lipzen A."/>
            <person name="Lundell T."/>
            <person name="Morin E."/>
            <person name="Murat C."/>
            <person name="Sun H."/>
            <person name="Tunlid A."/>
            <person name="Henrissat B."/>
            <person name="Grigoriev I.V."/>
            <person name="Hibbett D.S."/>
            <person name="Martin F."/>
            <person name="Nordberg H.P."/>
            <person name="Cantor M.N."/>
            <person name="Hua S.X."/>
        </authorList>
    </citation>
    <scope>NUCLEOTIDE SEQUENCE [LARGE SCALE GENOMIC DNA]</scope>
    <source>
        <strain evidence="2 3">Ve08.2h10</strain>
    </source>
</reference>
<dbReference type="EMBL" id="KN824845">
    <property type="protein sequence ID" value="KIK99962.1"/>
    <property type="molecule type" value="Genomic_DNA"/>
</dbReference>
<accession>A0A0D0DML1</accession>
<dbReference type="Proteomes" id="UP000054538">
    <property type="component" value="Unassembled WGS sequence"/>
</dbReference>
<feature type="transmembrane region" description="Helical" evidence="1">
    <location>
        <begin position="235"/>
        <end position="258"/>
    </location>
</feature>
<organism evidence="2 3">
    <name type="scientific">Paxillus rubicundulus Ve08.2h10</name>
    <dbReference type="NCBI Taxonomy" id="930991"/>
    <lineage>
        <taxon>Eukaryota</taxon>
        <taxon>Fungi</taxon>
        <taxon>Dikarya</taxon>
        <taxon>Basidiomycota</taxon>
        <taxon>Agaricomycotina</taxon>
        <taxon>Agaricomycetes</taxon>
        <taxon>Agaricomycetidae</taxon>
        <taxon>Boletales</taxon>
        <taxon>Paxilineae</taxon>
        <taxon>Paxillaceae</taxon>
        <taxon>Paxillus</taxon>
    </lineage>
</organism>
<evidence type="ECO:0000313" key="3">
    <source>
        <dbReference type="Proteomes" id="UP000054538"/>
    </source>
</evidence>
<evidence type="ECO:0000256" key="1">
    <source>
        <dbReference type="SAM" id="Phobius"/>
    </source>
</evidence>
<feature type="transmembrane region" description="Helical" evidence="1">
    <location>
        <begin position="152"/>
        <end position="171"/>
    </location>
</feature>
<dbReference type="AlphaFoldDB" id="A0A0D0DML1"/>
<feature type="transmembrane region" description="Helical" evidence="1">
    <location>
        <begin position="113"/>
        <end position="131"/>
    </location>
</feature>
<keyword evidence="3" id="KW-1185">Reference proteome</keyword>
<feature type="transmembrane region" description="Helical" evidence="1">
    <location>
        <begin position="59"/>
        <end position="78"/>
    </location>
</feature>
<protein>
    <submittedName>
        <fullName evidence="2">Uncharacterized protein</fullName>
    </submittedName>
</protein>
<name>A0A0D0DML1_9AGAM</name>